<dbReference type="SMART" id="SM00209">
    <property type="entry name" value="TSP1"/>
    <property type="match status" value="1"/>
</dbReference>
<dbReference type="InterPro" id="IPR009465">
    <property type="entry name" value="Spondin_N"/>
</dbReference>
<keyword evidence="7" id="KW-1015">Disulfide bond</keyword>
<keyword evidence="4" id="KW-0479">Metal-binding</keyword>
<evidence type="ECO:0000256" key="6">
    <source>
        <dbReference type="ARBA" id="ARBA00022889"/>
    </source>
</evidence>
<evidence type="ECO:0000313" key="12">
    <source>
        <dbReference type="Proteomes" id="UP001445076"/>
    </source>
</evidence>
<dbReference type="InterPro" id="IPR000884">
    <property type="entry name" value="TSP1_rpt"/>
</dbReference>
<organism evidence="11 12">
    <name type="scientific">Cherax quadricarinatus</name>
    <name type="common">Australian red claw crayfish</name>
    <dbReference type="NCBI Taxonomy" id="27406"/>
    <lineage>
        <taxon>Eukaryota</taxon>
        <taxon>Metazoa</taxon>
        <taxon>Ecdysozoa</taxon>
        <taxon>Arthropoda</taxon>
        <taxon>Crustacea</taxon>
        <taxon>Multicrustacea</taxon>
        <taxon>Malacostraca</taxon>
        <taxon>Eumalacostraca</taxon>
        <taxon>Eucarida</taxon>
        <taxon>Decapoda</taxon>
        <taxon>Pleocyemata</taxon>
        <taxon>Astacidea</taxon>
        <taxon>Parastacoidea</taxon>
        <taxon>Parastacidae</taxon>
        <taxon>Cherax</taxon>
    </lineage>
</organism>
<dbReference type="InterPro" id="IPR038678">
    <property type="entry name" value="Spondin_N_sf"/>
</dbReference>
<protein>
    <recommendedName>
        <fullName evidence="10">Spondin domain-containing protein</fullName>
    </recommendedName>
</protein>
<dbReference type="FunFam" id="2.20.100.10:FF:000026">
    <property type="entry name" value="Spondin 1"/>
    <property type="match status" value="1"/>
</dbReference>
<evidence type="ECO:0000256" key="1">
    <source>
        <dbReference type="ARBA" id="ARBA00004498"/>
    </source>
</evidence>
<name>A0AAW0XNA9_CHEQU</name>
<dbReference type="Pfam" id="PF19028">
    <property type="entry name" value="TSP1_spondin"/>
    <property type="match status" value="1"/>
</dbReference>
<evidence type="ECO:0000313" key="11">
    <source>
        <dbReference type="EMBL" id="KAK8741130.1"/>
    </source>
</evidence>
<evidence type="ECO:0000256" key="5">
    <source>
        <dbReference type="ARBA" id="ARBA00022729"/>
    </source>
</evidence>
<dbReference type="Gene3D" id="2.60.40.2130">
    <property type="entry name" value="F-spondin domain"/>
    <property type="match status" value="1"/>
</dbReference>
<dbReference type="PROSITE" id="PS50092">
    <property type="entry name" value="TSP1"/>
    <property type="match status" value="1"/>
</dbReference>
<feature type="non-terminal residue" evidence="11">
    <location>
        <position position="1"/>
    </location>
</feature>
<feature type="region of interest" description="Disordered" evidence="9">
    <location>
        <begin position="238"/>
        <end position="276"/>
    </location>
</feature>
<keyword evidence="5" id="KW-0732">Signal</keyword>
<feature type="compositionally biased region" description="Basic residues" evidence="9">
    <location>
        <begin position="369"/>
        <end position="396"/>
    </location>
</feature>
<feature type="compositionally biased region" description="Acidic residues" evidence="9">
    <location>
        <begin position="316"/>
        <end position="331"/>
    </location>
</feature>
<sequence>GLSHDKNYVLFRAGEVADNALKTFAETGRSDLIDQHAQGENGVLDAFNTPPITEGVGIAETHFFVDGNHSRVSLVSKIVPSPDWFVGVDSFELCEDGNWVDNVKIQVDPLDAGTDNGLTFTSPNWPTSPPERIFRITANYPDHPAHSFYYPTLHHLPRIATFTITKMKEYTLSEHLDTASHTAYDVVKLEDIAYKHFGDEAAAGSDSDVERSDNNPEDNRIKNRVSYVTSVRTFTPRVTTTSTTATSSSTTPMPTTSTVSSYHGHHRPQAGVYPTPNWPETVTEPGVHNSLENAFPPPKTDMPSSKRVSIMSNSVEADDETETATELEVDDAMQMSRKKDLGSITQNRIPSGSAMAVIDDIVKNYQKEQRKKRRKQRRKQRREERRRRRKGLKKIRPPRDCRVSEWSEWSPCSKTCGIGEQTRTRTILKHARRGGKVCPVLDETTWCGSARACPRNYFNWS</sequence>
<dbReference type="NCBIfam" id="NF038123">
    <property type="entry name" value="NF038123_dom"/>
    <property type="match status" value="1"/>
</dbReference>
<dbReference type="Pfam" id="PF06468">
    <property type="entry name" value="Spond_N"/>
    <property type="match status" value="1"/>
</dbReference>
<dbReference type="GO" id="GO:0007155">
    <property type="term" value="P:cell adhesion"/>
    <property type="evidence" value="ECO:0007669"/>
    <property type="project" value="UniProtKB-KW"/>
</dbReference>
<keyword evidence="12" id="KW-1185">Reference proteome</keyword>
<evidence type="ECO:0000256" key="7">
    <source>
        <dbReference type="ARBA" id="ARBA00023157"/>
    </source>
</evidence>
<feature type="compositionally biased region" description="Basic and acidic residues" evidence="9">
    <location>
        <begin position="208"/>
        <end position="221"/>
    </location>
</feature>
<feature type="region of interest" description="Disordered" evidence="9">
    <location>
        <begin position="311"/>
        <end position="334"/>
    </location>
</feature>
<comment type="caution">
    <text evidence="11">The sequence shown here is derived from an EMBL/GenBank/DDBJ whole genome shotgun (WGS) entry which is preliminary data.</text>
</comment>
<reference evidence="11 12" key="1">
    <citation type="journal article" date="2024" name="BMC Genomics">
        <title>Genome assembly of redclaw crayfish (Cherax quadricarinatus) provides insights into its immune adaptation and hypoxia tolerance.</title>
        <authorList>
            <person name="Liu Z."/>
            <person name="Zheng J."/>
            <person name="Li H."/>
            <person name="Fang K."/>
            <person name="Wang S."/>
            <person name="He J."/>
            <person name="Zhou D."/>
            <person name="Weng S."/>
            <person name="Chi M."/>
            <person name="Gu Z."/>
            <person name="He J."/>
            <person name="Li F."/>
            <person name="Wang M."/>
        </authorList>
    </citation>
    <scope>NUCLEOTIDE SEQUENCE [LARGE SCALE GENOMIC DNA]</scope>
    <source>
        <strain evidence="11">ZL_2023a</strain>
    </source>
</reference>
<evidence type="ECO:0000256" key="4">
    <source>
        <dbReference type="ARBA" id="ARBA00022723"/>
    </source>
</evidence>
<evidence type="ECO:0000259" key="10">
    <source>
        <dbReference type="PROSITE" id="PS51020"/>
    </source>
</evidence>
<feature type="domain" description="Spondin" evidence="10">
    <location>
        <begin position="1"/>
        <end position="144"/>
    </location>
</feature>
<dbReference type="EMBL" id="JARKIK010000031">
    <property type="protein sequence ID" value="KAK8741130.1"/>
    <property type="molecule type" value="Genomic_DNA"/>
</dbReference>
<feature type="compositionally biased region" description="Low complexity" evidence="9">
    <location>
        <begin position="238"/>
        <end position="261"/>
    </location>
</feature>
<evidence type="ECO:0000256" key="8">
    <source>
        <dbReference type="ARBA" id="ARBA00023180"/>
    </source>
</evidence>
<gene>
    <name evidence="11" type="ORF">OTU49_002509</name>
</gene>
<evidence type="ECO:0000256" key="3">
    <source>
        <dbReference type="ARBA" id="ARBA00022530"/>
    </source>
</evidence>
<proteinExistence type="predicted"/>
<keyword evidence="8" id="KW-0325">Glycoprotein</keyword>
<dbReference type="GO" id="GO:0046872">
    <property type="term" value="F:metal ion binding"/>
    <property type="evidence" value="ECO:0007669"/>
    <property type="project" value="UniProtKB-KW"/>
</dbReference>
<dbReference type="Proteomes" id="UP001445076">
    <property type="component" value="Unassembled WGS sequence"/>
</dbReference>
<evidence type="ECO:0000256" key="2">
    <source>
        <dbReference type="ARBA" id="ARBA00022525"/>
    </source>
</evidence>
<feature type="region of interest" description="Disordered" evidence="9">
    <location>
        <begin position="202"/>
        <end position="221"/>
    </location>
</feature>
<keyword evidence="2" id="KW-0964">Secreted</keyword>
<dbReference type="InterPro" id="IPR044004">
    <property type="entry name" value="TSP1_spondin_dom"/>
</dbReference>
<dbReference type="SUPFAM" id="SSF82895">
    <property type="entry name" value="TSP-1 type 1 repeat"/>
    <property type="match status" value="1"/>
</dbReference>
<keyword evidence="6" id="KW-0130">Cell adhesion</keyword>
<feature type="region of interest" description="Disordered" evidence="9">
    <location>
        <begin position="365"/>
        <end position="398"/>
    </location>
</feature>
<dbReference type="PANTHER" id="PTHR11311:SF15">
    <property type="entry name" value="SPONDIN-2"/>
    <property type="match status" value="1"/>
</dbReference>
<keyword evidence="3" id="KW-0272">Extracellular matrix</keyword>
<dbReference type="Gene3D" id="2.20.100.10">
    <property type="entry name" value="Thrombospondin type-1 (TSP1) repeat"/>
    <property type="match status" value="1"/>
</dbReference>
<accession>A0AAW0XNA9</accession>
<evidence type="ECO:0000256" key="9">
    <source>
        <dbReference type="SAM" id="MobiDB-lite"/>
    </source>
</evidence>
<dbReference type="PANTHER" id="PTHR11311">
    <property type="entry name" value="SPONDIN"/>
    <property type="match status" value="1"/>
</dbReference>
<dbReference type="AlphaFoldDB" id="A0AAW0XNA9"/>
<dbReference type="PROSITE" id="PS51020">
    <property type="entry name" value="SPONDIN"/>
    <property type="match status" value="1"/>
</dbReference>
<dbReference type="InterPro" id="IPR036383">
    <property type="entry name" value="TSP1_rpt_sf"/>
</dbReference>
<comment type="subcellular location">
    <subcellularLocation>
        <location evidence="1">Secreted</location>
        <location evidence="1">Extracellular space</location>
        <location evidence="1">Extracellular matrix</location>
    </subcellularLocation>
</comment>
<dbReference type="InterPro" id="IPR051418">
    <property type="entry name" value="Spondin/Thrombospondin_T1"/>
</dbReference>